<sequence>MDDLREVKSTGESRRLPLQSLLLDPQNPRLPSELQGMTQDDLAVHLELGFDALTVAESIASHGFFGSEPLIAIENGSGRYVVVEGNRRLTALRGLVDAQLRTQFANPGPWEALAGKAGVKADDLVPVVVVPSRSAATPIIGFRHISGILQWQPYAQARYVARLVDEEKMTFADVADMIGVDRTKVSNLYRDQAIATQAREMGIDTGPLEEAFSLMTVAMSTPRLREHIGATLGSQTATGEPPIPAFRASELRELITWLYGDGEISPVIGESRDISRLGNVVSNPVGLAALRSGDSLELALQKTRDADVDPRQRLLHRLRTGKNSLTAALQDLPEFLDDSEVSAAVDEARAAADALLAALGHE</sequence>
<dbReference type="InterPro" id="IPR036086">
    <property type="entry name" value="ParB/Sulfiredoxin_sf"/>
</dbReference>
<proteinExistence type="predicted"/>
<evidence type="ECO:0000313" key="2">
    <source>
        <dbReference type="Proteomes" id="UP000281955"/>
    </source>
</evidence>
<name>A0A420XRQ6_9ACTN</name>
<gene>
    <name evidence="1" type="ORF">CLV35_1178</name>
</gene>
<keyword evidence="2" id="KW-1185">Reference proteome</keyword>
<dbReference type="Proteomes" id="UP000281955">
    <property type="component" value="Unassembled WGS sequence"/>
</dbReference>
<dbReference type="AlphaFoldDB" id="A0A420XRQ6"/>
<evidence type="ECO:0008006" key="3">
    <source>
        <dbReference type="Google" id="ProtNLM"/>
    </source>
</evidence>
<reference evidence="1 2" key="1">
    <citation type="submission" date="2018-10" db="EMBL/GenBank/DDBJ databases">
        <title>Genomic Encyclopedia of Archaeal and Bacterial Type Strains, Phase II (KMG-II): from individual species to whole genera.</title>
        <authorList>
            <person name="Goeker M."/>
        </authorList>
    </citation>
    <scope>NUCLEOTIDE SEQUENCE [LARGE SCALE GENOMIC DNA]</scope>
    <source>
        <strain evidence="1 2">RP-AC37</strain>
    </source>
</reference>
<comment type="caution">
    <text evidence="1">The sequence shown here is derived from an EMBL/GenBank/DDBJ whole genome shotgun (WGS) entry which is preliminary data.</text>
</comment>
<dbReference type="InParanoid" id="A0A420XRQ6"/>
<accession>A0A420XRQ6</accession>
<organism evidence="1 2">
    <name type="scientific">Motilibacter peucedani</name>
    <dbReference type="NCBI Taxonomy" id="598650"/>
    <lineage>
        <taxon>Bacteria</taxon>
        <taxon>Bacillati</taxon>
        <taxon>Actinomycetota</taxon>
        <taxon>Actinomycetes</taxon>
        <taxon>Motilibacterales</taxon>
        <taxon>Motilibacteraceae</taxon>
        <taxon>Motilibacter</taxon>
    </lineage>
</organism>
<dbReference type="CDD" id="cd16387">
    <property type="entry name" value="ParB_N_Srx"/>
    <property type="match status" value="1"/>
</dbReference>
<dbReference type="EMBL" id="RBWV01000010">
    <property type="protein sequence ID" value="RKS77491.1"/>
    <property type="molecule type" value="Genomic_DNA"/>
</dbReference>
<dbReference type="SUPFAM" id="SSF110849">
    <property type="entry name" value="ParB/Sulfiredoxin"/>
    <property type="match status" value="1"/>
</dbReference>
<evidence type="ECO:0000313" key="1">
    <source>
        <dbReference type="EMBL" id="RKS77491.1"/>
    </source>
</evidence>
<dbReference type="RefSeq" id="WP_121192523.1">
    <property type="nucleotide sequence ID" value="NZ_RBWV01000010.1"/>
</dbReference>
<protein>
    <recommendedName>
        <fullName evidence="3">ParB-like nuclease family protein</fullName>
    </recommendedName>
</protein>
<dbReference type="OrthoDB" id="4828114at2"/>